<dbReference type="EnsemblMetazoa" id="G10139.18">
    <property type="protein sequence ID" value="G10139.18:cds"/>
    <property type="gene ID" value="G10139"/>
</dbReference>
<organism evidence="2 3">
    <name type="scientific">Magallana gigas</name>
    <name type="common">Pacific oyster</name>
    <name type="synonym">Crassostrea gigas</name>
    <dbReference type="NCBI Taxonomy" id="29159"/>
    <lineage>
        <taxon>Eukaryota</taxon>
        <taxon>Metazoa</taxon>
        <taxon>Spiralia</taxon>
        <taxon>Lophotrochozoa</taxon>
        <taxon>Mollusca</taxon>
        <taxon>Bivalvia</taxon>
        <taxon>Autobranchia</taxon>
        <taxon>Pteriomorphia</taxon>
        <taxon>Ostreida</taxon>
        <taxon>Ostreoidea</taxon>
        <taxon>Ostreidae</taxon>
        <taxon>Magallana</taxon>
    </lineage>
</organism>
<evidence type="ECO:0000313" key="2">
    <source>
        <dbReference type="EnsemblMetazoa" id="G10139.18:cds"/>
    </source>
</evidence>
<reference evidence="2" key="1">
    <citation type="submission" date="2022-08" db="UniProtKB">
        <authorList>
            <consortium name="EnsemblMetazoa"/>
        </authorList>
    </citation>
    <scope>IDENTIFICATION</scope>
    <source>
        <strain evidence="2">05x7-T-G4-1.051#20</strain>
    </source>
</reference>
<feature type="chain" id="PRO_5036465682" evidence="1">
    <location>
        <begin position="19"/>
        <end position="292"/>
    </location>
</feature>
<accession>A0A8W8HLE9</accession>
<feature type="signal peptide" evidence="1">
    <location>
        <begin position="1"/>
        <end position="18"/>
    </location>
</feature>
<dbReference type="OMA" id="VWIANHY"/>
<evidence type="ECO:0000313" key="3">
    <source>
        <dbReference type="Proteomes" id="UP000005408"/>
    </source>
</evidence>
<sequence>MKIQIVFGVLMCVIACLGQESVPEEIIEDERLFDERSKDSAVDKVKPNILPFYKRSCCPRRNGMSINLATGTFSGSVEGISSPTFQDQTSTKAKCRYMATLRANFQNLTRCLYDWHQGGCVSFPMCKRRMLRIDMFLGDDRKGYMFNVGDSQSNNGWGGDSGHTKHDAEIFGYYPTIRGYKSDFCKSEKSTWANTLLKPGVRRVTIFAANNYARITNDNGFEVKGCHKCAFALNGQDPDDRANTLYMAFNRVIAASNRRGVGVCTVRIRWECPDCERSIFPFPLDVKAAGNE</sequence>
<dbReference type="Proteomes" id="UP000005408">
    <property type="component" value="Unassembled WGS sequence"/>
</dbReference>
<keyword evidence="3" id="KW-1185">Reference proteome</keyword>
<name>A0A8W8HLE9_MAGGI</name>
<keyword evidence="1" id="KW-0732">Signal</keyword>
<evidence type="ECO:0000256" key="1">
    <source>
        <dbReference type="SAM" id="SignalP"/>
    </source>
</evidence>
<proteinExistence type="predicted"/>
<dbReference type="OrthoDB" id="10024657at2759"/>
<dbReference type="AlphaFoldDB" id="A0A8W8HLE9"/>
<protein>
    <submittedName>
        <fullName evidence="2">Uncharacterized protein</fullName>
    </submittedName>
</protein>